<evidence type="ECO:0000313" key="3">
    <source>
        <dbReference type="EMBL" id="KAJ8948703.1"/>
    </source>
</evidence>
<dbReference type="PROSITE" id="PS51257">
    <property type="entry name" value="PROKAR_LIPOPROTEIN"/>
    <property type="match status" value="1"/>
</dbReference>
<evidence type="ECO:0000256" key="1">
    <source>
        <dbReference type="SAM" id="SignalP"/>
    </source>
</evidence>
<keyword evidence="1" id="KW-0732">Signal</keyword>
<feature type="chain" id="PRO_5043821380" description="Nose resistant-to-fluoxetine protein N-terminal domain-containing protein" evidence="1">
    <location>
        <begin position="18"/>
        <end position="129"/>
    </location>
</feature>
<protein>
    <recommendedName>
        <fullName evidence="2">Nose resistant-to-fluoxetine protein N-terminal domain-containing protein</fullName>
    </recommendedName>
</protein>
<evidence type="ECO:0000259" key="2">
    <source>
        <dbReference type="Pfam" id="PF20146"/>
    </source>
</evidence>
<accession>A0AAV8YCV6</accession>
<keyword evidence="4" id="KW-1185">Reference proteome</keyword>
<gene>
    <name evidence="3" type="ORF">NQ314_008367</name>
</gene>
<dbReference type="Pfam" id="PF20146">
    <property type="entry name" value="NRF"/>
    <property type="match status" value="1"/>
</dbReference>
<organism evidence="3 4">
    <name type="scientific">Rhamnusium bicolor</name>
    <dbReference type="NCBI Taxonomy" id="1586634"/>
    <lineage>
        <taxon>Eukaryota</taxon>
        <taxon>Metazoa</taxon>
        <taxon>Ecdysozoa</taxon>
        <taxon>Arthropoda</taxon>
        <taxon>Hexapoda</taxon>
        <taxon>Insecta</taxon>
        <taxon>Pterygota</taxon>
        <taxon>Neoptera</taxon>
        <taxon>Endopterygota</taxon>
        <taxon>Coleoptera</taxon>
        <taxon>Polyphaga</taxon>
        <taxon>Cucujiformia</taxon>
        <taxon>Chrysomeloidea</taxon>
        <taxon>Cerambycidae</taxon>
        <taxon>Lepturinae</taxon>
        <taxon>Rhagiini</taxon>
        <taxon>Rhamnusium</taxon>
    </lineage>
</organism>
<sequence>MRGQLFLLLLSLAVVSCEVNQTFILNYKNYTIPDMSYMCLNFNISASVSEKCAEQLNVVCGNMTLFVTMLDATSKFPYSGLGYASRTDYGNFDQCLSINHKYAGGKILGKHCIGGLLIPDLSGDLSDLS</sequence>
<feature type="signal peptide" evidence="1">
    <location>
        <begin position="1"/>
        <end position="17"/>
    </location>
</feature>
<feature type="non-terminal residue" evidence="3">
    <location>
        <position position="129"/>
    </location>
</feature>
<name>A0AAV8YCV6_9CUCU</name>
<proteinExistence type="predicted"/>
<dbReference type="Proteomes" id="UP001162156">
    <property type="component" value="Unassembled WGS sequence"/>
</dbReference>
<dbReference type="InterPro" id="IPR006621">
    <property type="entry name" value="Nose-resist-to-fluoxetine_N"/>
</dbReference>
<reference evidence="3" key="1">
    <citation type="journal article" date="2023" name="Insect Mol. Biol.">
        <title>Genome sequencing provides insights into the evolution of gene families encoding plant cell wall-degrading enzymes in longhorned beetles.</title>
        <authorList>
            <person name="Shin N.R."/>
            <person name="Okamura Y."/>
            <person name="Kirsch R."/>
            <person name="Pauchet Y."/>
        </authorList>
    </citation>
    <scope>NUCLEOTIDE SEQUENCE</scope>
    <source>
        <strain evidence="3">RBIC_L_NR</strain>
    </source>
</reference>
<dbReference type="EMBL" id="JANEYF010002279">
    <property type="protein sequence ID" value="KAJ8948703.1"/>
    <property type="molecule type" value="Genomic_DNA"/>
</dbReference>
<dbReference type="AlphaFoldDB" id="A0AAV8YCV6"/>
<feature type="domain" description="Nose resistant-to-fluoxetine protein N-terminal" evidence="2">
    <location>
        <begin position="67"/>
        <end position="112"/>
    </location>
</feature>
<evidence type="ECO:0000313" key="4">
    <source>
        <dbReference type="Proteomes" id="UP001162156"/>
    </source>
</evidence>
<comment type="caution">
    <text evidence="3">The sequence shown here is derived from an EMBL/GenBank/DDBJ whole genome shotgun (WGS) entry which is preliminary data.</text>
</comment>